<evidence type="ECO:0000256" key="1">
    <source>
        <dbReference type="SAM" id="Coils"/>
    </source>
</evidence>
<evidence type="ECO:0000313" key="3">
    <source>
        <dbReference type="EMBL" id="CAG9853547.1"/>
    </source>
</evidence>
<gene>
    <name evidence="3" type="ORF">PHYEVI_LOCUS22</name>
</gene>
<proteinExistence type="predicted"/>
<evidence type="ECO:0000313" key="4">
    <source>
        <dbReference type="Proteomes" id="UP001153712"/>
    </source>
</evidence>
<keyword evidence="4" id="KW-1185">Reference proteome</keyword>
<evidence type="ECO:0000256" key="2">
    <source>
        <dbReference type="SAM" id="MobiDB-lite"/>
    </source>
</evidence>
<dbReference type="OrthoDB" id="6758872at2759"/>
<feature type="compositionally biased region" description="Basic and acidic residues" evidence="2">
    <location>
        <begin position="391"/>
        <end position="400"/>
    </location>
</feature>
<dbReference type="Proteomes" id="UP001153712">
    <property type="component" value="Chromosome 1"/>
</dbReference>
<feature type="coiled-coil region" evidence="1">
    <location>
        <begin position="280"/>
        <end position="307"/>
    </location>
</feature>
<sequence>MHRKRFPCANFNRPGLTSGVGPPGYYQRYRSCRLRGVNNDKRHGKYLKHIFNALKNKTSSELVTFINVNSVPNEIEYDISNNALSGGKCYTTYPVQARRTFECDETATSTWKSSRSSRPIRDSNITMASFRVIIGNEMTQAKFAARDTNNSVEQIAETSDEDNANEEFCEYKPTDNFFDKVLSLFKSDNNKSGGDELKLEPIFRNSNCKCSDTVIKLSESKPKRRIDCKCSATVVKLDKFKCDQCGKIDLEKIDESKSTGDEEALLALLNMEANRNCDQIGNIQAQLNEQINRIEDLNRKFTSLLQLVTSKSYTQGDLADVSTETVPAGNKQVEAQLKLSDDSCTCYLKKKPSFFARIFKKSKCNTSCKCCIVPAHDKKQCHYYSNKKKKKNEEKNDDQQLRQGAT</sequence>
<keyword evidence="1" id="KW-0175">Coiled coil</keyword>
<dbReference type="AlphaFoldDB" id="A0A9N9XIF7"/>
<name>A0A9N9XIF7_PHYSR</name>
<reference evidence="3" key="1">
    <citation type="submission" date="2022-01" db="EMBL/GenBank/DDBJ databases">
        <authorList>
            <person name="King R."/>
        </authorList>
    </citation>
    <scope>NUCLEOTIDE SEQUENCE</scope>
</reference>
<organism evidence="3 4">
    <name type="scientific">Phyllotreta striolata</name>
    <name type="common">Striped flea beetle</name>
    <name type="synonym">Crioceris striolata</name>
    <dbReference type="NCBI Taxonomy" id="444603"/>
    <lineage>
        <taxon>Eukaryota</taxon>
        <taxon>Metazoa</taxon>
        <taxon>Ecdysozoa</taxon>
        <taxon>Arthropoda</taxon>
        <taxon>Hexapoda</taxon>
        <taxon>Insecta</taxon>
        <taxon>Pterygota</taxon>
        <taxon>Neoptera</taxon>
        <taxon>Endopterygota</taxon>
        <taxon>Coleoptera</taxon>
        <taxon>Polyphaga</taxon>
        <taxon>Cucujiformia</taxon>
        <taxon>Chrysomeloidea</taxon>
        <taxon>Chrysomelidae</taxon>
        <taxon>Galerucinae</taxon>
        <taxon>Alticini</taxon>
        <taxon>Phyllotreta</taxon>
    </lineage>
</organism>
<dbReference type="EMBL" id="OU900094">
    <property type="protein sequence ID" value="CAG9853547.1"/>
    <property type="molecule type" value="Genomic_DNA"/>
</dbReference>
<feature type="region of interest" description="Disordered" evidence="2">
    <location>
        <begin position="386"/>
        <end position="406"/>
    </location>
</feature>
<accession>A0A9N9XIF7</accession>
<protein>
    <submittedName>
        <fullName evidence="3">Uncharacterized protein</fullName>
    </submittedName>
</protein>